<dbReference type="PROSITE" id="PS50119">
    <property type="entry name" value="ZF_BBOX"/>
    <property type="match status" value="1"/>
</dbReference>
<keyword evidence="1" id="KW-0862">Zinc</keyword>
<feature type="region of interest" description="Disordered" evidence="2">
    <location>
        <begin position="400"/>
        <end position="446"/>
    </location>
</feature>
<dbReference type="EMBL" id="FN649743">
    <property type="protein sequence ID" value="CBJ26762.1"/>
    <property type="molecule type" value="Genomic_DNA"/>
</dbReference>
<dbReference type="Pfam" id="PF22586">
    <property type="entry name" value="ANCHR-like_BBOX"/>
    <property type="match status" value="1"/>
</dbReference>
<sequence>MMQEKKRAAAALVNGIAGNGNGRAAASSAVEGQGLSNTKAAGPTFQVWSRDSHGFCTECEDTRATVLCHECDEAYCSLCWAALHRRGERAKHETIPLGSEEELAPPPEALEESGWLAGVWPSQRPRASPHPAIPASSSSSAGAGTEVGGVSSENGGGASAGAAAVVVARQNGNGAIVGNGAGPANGKSAEGWEGDSANRNTEAVPVFSSGSPAAATGAQSITGNGETAAAKGGAVVVPGGQPKKTPPGSPTGGFSNGKNGAIPTGDTKKNTHGEVGIDAKAEVDVAGGGRGQGRHSQEGDCSAVGGIGGGGGGSENGSTPAAGRAANGDARLRAEESTENGHGESSNNGLSSSAVAKAGGEEAAAVVSAPAPKAGATGLDDMDVEVPLFSPAAMEAAAAGGGTDVEVPHASAPASEKPVGANGGGVSAGGDEAAGPAREATKSEKESLVDLYRRSTNIPLRLDPREREILGVLEGSLHHVQYTDQVDRIMRGNRLPYVLKNLGHFFTSVWGMYKASGVSLPTYSPPSGAAKRLQPRHLPPSVKPPYQNGGSRGGPAPVFSGKARAAGGGRNGSSSSGGGGAYAWSVAGAGGGKAPAATACGDGATGYREDSFVHKRTGWGYTLDWACALRTCFEVGRRHKILNPEKMRSAHGMLVRGPGDRL</sequence>
<dbReference type="InterPro" id="IPR057668">
    <property type="entry name" value="E2_Ub-conjug_enz_C"/>
</dbReference>
<feature type="compositionally biased region" description="Gly residues" evidence="2">
    <location>
        <begin position="305"/>
        <end position="315"/>
    </location>
</feature>
<proteinExistence type="predicted"/>
<name>D7G1F4_ECTSI</name>
<keyword evidence="1" id="KW-0479">Metal-binding</keyword>
<keyword evidence="5" id="KW-1185">Reference proteome</keyword>
<dbReference type="Pfam" id="PF09418">
    <property type="entry name" value="DUF2009"/>
    <property type="match status" value="1"/>
</dbReference>
<protein>
    <recommendedName>
        <fullName evidence="3">B box-type domain-containing protein</fullName>
    </recommendedName>
</protein>
<dbReference type="EMBL" id="FN648652">
    <property type="protein sequence ID" value="CBJ26762.1"/>
    <property type="molecule type" value="Genomic_DNA"/>
</dbReference>
<feature type="domain" description="B box-type" evidence="3">
    <location>
        <begin position="51"/>
        <end position="97"/>
    </location>
</feature>
<evidence type="ECO:0000313" key="4">
    <source>
        <dbReference type="EMBL" id="CBJ26762.1"/>
    </source>
</evidence>
<reference evidence="4 5" key="1">
    <citation type="journal article" date="2010" name="Nature">
        <title>The Ectocarpus genome and the independent evolution of multicellularity in brown algae.</title>
        <authorList>
            <person name="Cock J.M."/>
            <person name="Sterck L."/>
            <person name="Rouze P."/>
            <person name="Scornet D."/>
            <person name="Allen A.E."/>
            <person name="Amoutzias G."/>
            <person name="Anthouard V."/>
            <person name="Artiguenave F."/>
            <person name="Aury J.M."/>
            <person name="Badger J.H."/>
            <person name="Beszteri B."/>
            <person name="Billiau K."/>
            <person name="Bonnet E."/>
            <person name="Bothwell J.H."/>
            <person name="Bowler C."/>
            <person name="Boyen C."/>
            <person name="Brownlee C."/>
            <person name="Carrano C.J."/>
            <person name="Charrier B."/>
            <person name="Cho G.Y."/>
            <person name="Coelho S.M."/>
            <person name="Collen J."/>
            <person name="Corre E."/>
            <person name="Da Silva C."/>
            <person name="Delage L."/>
            <person name="Delaroque N."/>
            <person name="Dittami S.M."/>
            <person name="Doulbeau S."/>
            <person name="Elias M."/>
            <person name="Farnham G."/>
            <person name="Gachon C.M."/>
            <person name="Gschloessl B."/>
            <person name="Heesch S."/>
            <person name="Jabbari K."/>
            <person name="Jubin C."/>
            <person name="Kawai H."/>
            <person name="Kimura K."/>
            <person name="Kloareg B."/>
            <person name="Kupper F.C."/>
            <person name="Lang D."/>
            <person name="Le Bail A."/>
            <person name="Leblanc C."/>
            <person name="Lerouge P."/>
            <person name="Lohr M."/>
            <person name="Lopez P.J."/>
            <person name="Martens C."/>
            <person name="Maumus F."/>
            <person name="Michel G."/>
            <person name="Miranda-Saavedra D."/>
            <person name="Morales J."/>
            <person name="Moreau H."/>
            <person name="Motomura T."/>
            <person name="Nagasato C."/>
            <person name="Napoli C.A."/>
            <person name="Nelson D.R."/>
            <person name="Nyvall-Collen P."/>
            <person name="Peters A.F."/>
            <person name="Pommier C."/>
            <person name="Potin P."/>
            <person name="Poulain J."/>
            <person name="Quesneville H."/>
            <person name="Read B."/>
            <person name="Rensing S.A."/>
            <person name="Ritter A."/>
            <person name="Rousvoal S."/>
            <person name="Samanta M."/>
            <person name="Samson G."/>
            <person name="Schroeder D.C."/>
            <person name="Segurens B."/>
            <person name="Strittmatter M."/>
            <person name="Tonon T."/>
            <person name="Tregear J.W."/>
            <person name="Valentin K."/>
            <person name="von Dassow P."/>
            <person name="Yamagishi T."/>
            <person name="Van de Peer Y."/>
            <person name="Wincker P."/>
        </authorList>
    </citation>
    <scope>NUCLEOTIDE SEQUENCE [LARGE SCALE GENOMIC DNA]</scope>
    <source>
        <strain evidence="5">Ec32 / CCAP1310/4</strain>
    </source>
</reference>
<feature type="region of interest" description="Disordered" evidence="2">
    <location>
        <begin position="122"/>
        <end position="158"/>
    </location>
</feature>
<dbReference type="InterPro" id="IPR018553">
    <property type="entry name" value="E2_Ub-conjug_enz"/>
</dbReference>
<feature type="compositionally biased region" description="Low complexity" evidence="2">
    <location>
        <begin position="125"/>
        <end position="153"/>
    </location>
</feature>
<feature type="region of interest" description="Disordered" evidence="2">
    <location>
        <begin position="285"/>
        <end position="356"/>
    </location>
</feature>
<evidence type="ECO:0000256" key="1">
    <source>
        <dbReference type="PROSITE-ProRule" id="PRU00024"/>
    </source>
</evidence>
<dbReference type="OrthoDB" id="6226111at2759"/>
<dbReference type="SUPFAM" id="SSF57845">
    <property type="entry name" value="B-box zinc-binding domain"/>
    <property type="match status" value="1"/>
</dbReference>
<feature type="region of interest" description="Disordered" evidence="2">
    <location>
        <begin position="526"/>
        <end position="577"/>
    </location>
</feature>
<dbReference type="InterPro" id="IPR000315">
    <property type="entry name" value="Znf_B-box"/>
</dbReference>
<feature type="region of interest" description="Disordered" evidence="2">
    <location>
        <begin position="234"/>
        <end position="272"/>
    </location>
</feature>
<organism evidence="4 5">
    <name type="scientific">Ectocarpus siliculosus</name>
    <name type="common">Brown alga</name>
    <name type="synonym">Conferva siliculosa</name>
    <dbReference type="NCBI Taxonomy" id="2880"/>
    <lineage>
        <taxon>Eukaryota</taxon>
        <taxon>Sar</taxon>
        <taxon>Stramenopiles</taxon>
        <taxon>Ochrophyta</taxon>
        <taxon>PX clade</taxon>
        <taxon>Phaeophyceae</taxon>
        <taxon>Ectocarpales</taxon>
        <taxon>Ectocarpaceae</taxon>
        <taxon>Ectocarpus</taxon>
    </lineage>
</organism>
<evidence type="ECO:0000259" key="3">
    <source>
        <dbReference type="PROSITE" id="PS50119"/>
    </source>
</evidence>
<dbReference type="PANTHER" id="PTHR31560:SF0">
    <property type="entry name" value="UPF0652 PROTEIN C22H10.08"/>
    <property type="match status" value="1"/>
</dbReference>
<dbReference type="InParanoid" id="D7G1F4"/>
<feature type="compositionally biased region" description="Basic and acidic residues" evidence="2">
    <location>
        <begin position="330"/>
        <end position="342"/>
    </location>
</feature>
<dbReference type="GO" id="GO:0008270">
    <property type="term" value="F:zinc ion binding"/>
    <property type="evidence" value="ECO:0007669"/>
    <property type="project" value="UniProtKB-KW"/>
</dbReference>
<keyword evidence="1" id="KW-0863">Zinc-finger</keyword>
<dbReference type="InterPro" id="IPR038446">
    <property type="entry name" value="CEBP_ZZ_sf"/>
</dbReference>
<dbReference type="Gene3D" id="4.10.640.40">
    <property type="entry name" value="Cytoplasmic polyadenylation element-binding protein, ZZ domain"/>
    <property type="match status" value="1"/>
</dbReference>
<dbReference type="AlphaFoldDB" id="D7G1F4"/>
<dbReference type="Proteomes" id="UP000002630">
    <property type="component" value="Linkage Group LG18"/>
</dbReference>
<feature type="compositionally biased region" description="Gly residues" evidence="2">
    <location>
        <begin position="566"/>
        <end position="577"/>
    </location>
</feature>
<feature type="compositionally biased region" description="Low complexity" evidence="2">
    <location>
        <begin position="234"/>
        <end position="243"/>
    </location>
</feature>
<evidence type="ECO:0000313" key="5">
    <source>
        <dbReference type="Proteomes" id="UP000002630"/>
    </source>
</evidence>
<gene>
    <name evidence="4" type="ORF">Esi_0045_0014</name>
</gene>
<evidence type="ECO:0000256" key="2">
    <source>
        <dbReference type="SAM" id="MobiDB-lite"/>
    </source>
</evidence>
<accession>D7G1F4</accession>
<dbReference type="PANTHER" id="PTHR31560">
    <property type="entry name" value="UPF0652 PROTEIN C16A11.03C-RELATED"/>
    <property type="match status" value="1"/>
</dbReference>